<organism evidence="2 3">
    <name type="scientific">Actinacidiphila rubida</name>
    <dbReference type="NCBI Taxonomy" id="310780"/>
    <lineage>
        <taxon>Bacteria</taxon>
        <taxon>Bacillati</taxon>
        <taxon>Actinomycetota</taxon>
        <taxon>Actinomycetes</taxon>
        <taxon>Kitasatosporales</taxon>
        <taxon>Streptomycetaceae</taxon>
        <taxon>Actinacidiphila</taxon>
    </lineage>
</organism>
<name>A0A1H8L8H8_9ACTN</name>
<gene>
    <name evidence="2" type="ORF">SAMN05216267_101594</name>
</gene>
<evidence type="ECO:0000256" key="1">
    <source>
        <dbReference type="SAM" id="MobiDB-lite"/>
    </source>
</evidence>
<proteinExistence type="predicted"/>
<dbReference type="AlphaFoldDB" id="A0A1H8L8H8"/>
<dbReference type="EMBL" id="FODD01000015">
    <property type="protein sequence ID" value="SEO01379.1"/>
    <property type="molecule type" value="Genomic_DNA"/>
</dbReference>
<feature type="region of interest" description="Disordered" evidence="1">
    <location>
        <begin position="25"/>
        <end position="49"/>
    </location>
</feature>
<accession>A0A1H8L8H8</accession>
<evidence type="ECO:0000313" key="2">
    <source>
        <dbReference type="EMBL" id="SEO01379.1"/>
    </source>
</evidence>
<reference evidence="2 3" key="1">
    <citation type="submission" date="2016-10" db="EMBL/GenBank/DDBJ databases">
        <authorList>
            <person name="de Groot N.N."/>
        </authorList>
    </citation>
    <scope>NUCLEOTIDE SEQUENCE [LARGE SCALE GENOMIC DNA]</scope>
    <source>
        <strain evidence="2 3">CGMCC 4.2026</strain>
    </source>
</reference>
<sequence length="389" mass="43276">MSAEDLTEHLRRLRVRAGNPSVRELERLTEQQGPRRRLSSSTIHDKLNGKSPLKLPQLLALVQACADYARAHGISLSSEDLDQALWRGRLEPTQAPATVEVATPAPPFIPVPSFLVEKPDLSPPEWLWNLPPEIIEPLRNAGMDDVVELIEGRSGKPLTEWLPQVFSALSTAGMAYTPFVQWASEKPVRELVPLIEAVGDNKDDPVLTSLLYWVSKNQSAEKLPSLVVALRRAAEEYFDGHDLAQRLISFISGKDVGVYIRGLRKDCVPVVNAFRSATLLNDSNRIVREIGRYRTAVVIRLVGEFGGPGTPDGDAVLAAVGKGSDYHIAEVLRELRTSRFSSEVKRHHLVRIVFGVAPERRLLTADELGRRGLQEESQVFRDMKDVPPF</sequence>
<dbReference type="STRING" id="310780.SAMN05216267_101594"/>
<keyword evidence="3" id="KW-1185">Reference proteome</keyword>
<dbReference type="Proteomes" id="UP000181951">
    <property type="component" value="Unassembled WGS sequence"/>
</dbReference>
<evidence type="ECO:0000313" key="3">
    <source>
        <dbReference type="Proteomes" id="UP000181951"/>
    </source>
</evidence>
<protein>
    <submittedName>
        <fullName evidence="2">Uncharacterized protein</fullName>
    </submittedName>
</protein>